<keyword evidence="4" id="KW-0804">Transcription</keyword>
<evidence type="ECO:0000313" key="6">
    <source>
        <dbReference type="EMBL" id="QEX17491.1"/>
    </source>
</evidence>
<dbReference type="Gene3D" id="3.40.190.290">
    <property type="match status" value="1"/>
</dbReference>
<evidence type="ECO:0000256" key="1">
    <source>
        <dbReference type="ARBA" id="ARBA00009437"/>
    </source>
</evidence>
<dbReference type="SUPFAM" id="SSF46785">
    <property type="entry name" value="Winged helix' DNA-binding domain"/>
    <property type="match status" value="1"/>
</dbReference>
<dbReference type="GO" id="GO:0000976">
    <property type="term" value="F:transcription cis-regulatory region binding"/>
    <property type="evidence" value="ECO:0007669"/>
    <property type="project" value="TreeGrafter"/>
</dbReference>
<sequence length="312" mass="34183">MRLQLADIDLKLLRVFCTIVEAGGFTPAQTRLNLSQSRISSLVTDLEARLGMRVCQRGRVGFRLTDKGQIVYEAAQRLFARLSDFSAEVGTLRGAMWGELHIGVVDSTSTNPDCRLVEAIRVFKAQASDVTLRLQIAGPHDLERAVLDGRLQAAIGAFHHHVAGLTYAPLFLERQTLYCGRGHPLFERPERALTVAEIETAAFADRGYMEGARRRLPFTPKAATTTDYMEALAMLVLSGHYVAYLPAHYAAGWVAQGQMRPLMATKLSFNSAFEVVKRRGAMATAVLSAFLEALSTAHPPAARAARRSGVEA</sequence>
<dbReference type="SUPFAM" id="SSF53850">
    <property type="entry name" value="Periplasmic binding protein-like II"/>
    <property type="match status" value="1"/>
</dbReference>
<dbReference type="InterPro" id="IPR005119">
    <property type="entry name" value="LysR_subst-bd"/>
</dbReference>
<dbReference type="Gene3D" id="1.10.10.10">
    <property type="entry name" value="Winged helix-like DNA-binding domain superfamily/Winged helix DNA-binding domain"/>
    <property type="match status" value="1"/>
</dbReference>
<dbReference type="Pfam" id="PF03466">
    <property type="entry name" value="LysR_substrate"/>
    <property type="match status" value="1"/>
</dbReference>
<gene>
    <name evidence="6" type="primary">gpuR</name>
    <name evidence="6" type="ORF">FRZ44_27910</name>
</gene>
<dbReference type="PANTHER" id="PTHR30126">
    <property type="entry name" value="HTH-TYPE TRANSCRIPTIONAL REGULATOR"/>
    <property type="match status" value="1"/>
</dbReference>
<dbReference type="AlphaFoldDB" id="A0A5J6MJW3"/>
<dbReference type="Pfam" id="PF00126">
    <property type="entry name" value="HTH_1"/>
    <property type="match status" value="1"/>
</dbReference>
<evidence type="ECO:0000256" key="4">
    <source>
        <dbReference type="ARBA" id="ARBA00023163"/>
    </source>
</evidence>
<dbReference type="OrthoDB" id="7506954at2"/>
<keyword evidence="7" id="KW-1185">Reference proteome</keyword>
<keyword evidence="2" id="KW-0805">Transcription regulation</keyword>
<feature type="domain" description="HTH lysR-type" evidence="5">
    <location>
        <begin position="8"/>
        <end position="65"/>
    </location>
</feature>
<comment type="similarity">
    <text evidence="1">Belongs to the LysR transcriptional regulatory family.</text>
</comment>
<proteinExistence type="inferred from homology"/>
<dbReference type="PROSITE" id="PS50931">
    <property type="entry name" value="HTH_LYSR"/>
    <property type="match status" value="1"/>
</dbReference>
<dbReference type="InterPro" id="IPR036388">
    <property type="entry name" value="WH-like_DNA-bd_sf"/>
</dbReference>
<dbReference type="GO" id="GO:0003700">
    <property type="term" value="F:DNA-binding transcription factor activity"/>
    <property type="evidence" value="ECO:0007669"/>
    <property type="project" value="InterPro"/>
</dbReference>
<protein>
    <submittedName>
        <fullName evidence="6">Transcriptional activator GpuR</fullName>
    </submittedName>
</protein>
<keyword evidence="3" id="KW-0238">DNA-binding</keyword>
<accession>A0A5J6MJW3</accession>
<evidence type="ECO:0000256" key="2">
    <source>
        <dbReference type="ARBA" id="ARBA00023015"/>
    </source>
</evidence>
<dbReference type="InterPro" id="IPR000847">
    <property type="entry name" value="LysR_HTH_N"/>
</dbReference>
<dbReference type="CDD" id="cd05466">
    <property type="entry name" value="PBP2_LTTR_substrate"/>
    <property type="match status" value="1"/>
</dbReference>
<evidence type="ECO:0000256" key="3">
    <source>
        <dbReference type="ARBA" id="ARBA00023125"/>
    </source>
</evidence>
<dbReference type="EMBL" id="CP042906">
    <property type="protein sequence ID" value="QEX17491.1"/>
    <property type="molecule type" value="Genomic_DNA"/>
</dbReference>
<name>A0A5J6MJW3_9PROT</name>
<dbReference type="Proteomes" id="UP000326202">
    <property type="component" value="Chromosome"/>
</dbReference>
<dbReference type="PANTHER" id="PTHR30126:SF98">
    <property type="entry name" value="HTH-TYPE TRANSCRIPTIONAL ACTIVATOR BAUR"/>
    <property type="match status" value="1"/>
</dbReference>
<evidence type="ECO:0000259" key="5">
    <source>
        <dbReference type="PROSITE" id="PS50931"/>
    </source>
</evidence>
<dbReference type="RefSeq" id="WP_151177748.1">
    <property type="nucleotide sequence ID" value="NZ_CP042906.1"/>
</dbReference>
<reference evidence="6 7" key="1">
    <citation type="submission" date="2019-08" db="EMBL/GenBank/DDBJ databases">
        <title>Hyperibacter terrae gen. nov., sp. nov. and Hyperibacter viscosus sp. nov., two new members in the family Rhodospirillaceae isolated from the rhizosphere of Hypericum perforatum.</title>
        <authorList>
            <person name="Noviana Z."/>
        </authorList>
    </citation>
    <scope>NUCLEOTIDE SEQUENCE [LARGE SCALE GENOMIC DNA]</scope>
    <source>
        <strain evidence="6 7">R5913</strain>
    </source>
</reference>
<dbReference type="InterPro" id="IPR036390">
    <property type="entry name" value="WH_DNA-bd_sf"/>
</dbReference>
<organism evidence="6 7">
    <name type="scientific">Hypericibacter terrae</name>
    <dbReference type="NCBI Taxonomy" id="2602015"/>
    <lineage>
        <taxon>Bacteria</taxon>
        <taxon>Pseudomonadati</taxon>
        <taxon>Pseudomonadota</taxon>
        <taxon>Alphaproteobacteria</taxon>
        <taxon>Rhodospirillales</taxon>
        <taxon>Dongiaceae</taxon>
        <taxon>Hypericibacter</taxon>
    </lineage>
</organism>
<dbReference type="KEGG" id="htq:FRZ44_27910"/>
<evidence type="ECO:0000313" key="7">
    <source>
        <dbReference type="Proteomes" id="UP000326202"/>
    </source>
</evidence>